<feature type="region of interest" description="Disordered" evidence="1">
    <location>
        <begin position="1"/>
        <end position="23"/>
    </location>
</feature>
<dbReference type="EMBL" id="CADEAL010004191">
    <property type="protein sequence ID" value="CAB1453882.1"/>
    <property type="molecule type" value="Genomic_DNA"/>
</dbReference>
<feature type="compositionally biased region" description="Basic and acidic residues" evidence="1">
    <location>
        <begin position="88"/>
        <end position="98"/>
    </location>
</feature>
<feature type="compositionally biased region" description="Basic residues" evidence="1">
    <location>
        <begin position="142"/>
        <end position="154"/>
    </location>
</feature>
<comment type="caution">
    <text evidence="2">The sequence shown here is derived from an EMBL/GenBank/DDBJ whole genome shotgun (WGS) entry which is preliminary data.</text>
</comment>
<dbReference type="Proteomes" id="UP001153269">
    <property type="component" value="Unassembled WGS sequence"/>
</dbReference>
<sequence>MMMGGPKRAGARGAGFQPSGPLVQFTKLRCARSRAYERANDVVNEGMGVTEKRAEAHRRGAKKKEKKKEKKKKKKKKEKKKKKWSQRSSDETTKRAIIELKVGVEAALQPGDSPLSNTGTAVTCSKRKKGMDKRGQEEKPRVHGSWKQRRRCGY</sequence>
<evidence type="ECO:0000313" key="2">
    <source>
        <dbReference type="EMBL" id="CAB1453882.1"/>
    </source>
</evidence>
<feature type="compositionally biased region" description="Basic residues" evidence="1">
    <location>
        <begin position="59"/>
        <end position="85"/>
    </location>
</feature>
<protein>
    <submittedName>
        <fullName evidence="2">Uncharacterized protein</fullName>
    </submittedName>
</protein>
<organism evidence="2 3">
    <name type="scientific">Pleuronectes platessa</name>
    <name type="common">European plaice</name>
    <dbReference type="NCBI Taxonomy" id="8262"/>
    <lineage>
        <taxon>Eukaryota</taxon>
        <taxon>Metazoa</taxon>
        <taxon>Chordata</taxon>
        <taxon>Craniata</taxon>
        <taxon>Vertebrata</taxon>
        <taxon>Euteleostomi</taxon>
        <taxon>Actinopterygii</taxon>
        <taxon>Neopterygii</taxon>
        <taxon>Teleostei</taxon>
        <taxon>Neoteleostei</taxon>
        <taxon>Acanthomorphata</taxon>
        <taxon>Carangaria</taxon>
        <taxon>Pleuronectiformes</taxon>
        <taxon>Pleuronectoidei</taxon>
        <taxon>Pleuronectidae</taxon>
        <taxon>Pleuronectes</taxon>
    </lineage>
</organism>
<reference evidence="2" key="1">
    <citation type="submission" date="2020-03" db="EMBL/GenBank/DDBJ databases">
        <authorList>
            <person name="Weist P."/>
        </authorList>
    </citation>
    <scope>NUCLEOTIDE SEQUENCE</scope>
</reference>
<dbReference type="AlphaFoldDB" id="A0A9N7VR99"/>
<keyword evidence="3" id="KW-1185">Reference proteome</keyword>
<feature type="region of interest" description="Disordered" evidence="1">
    <location>
        <begin position="37"/>
        <end position="154"/>
    </location>
</feature>
<evidence type="ECO:0000256" key="1">
    <source>
        <dbReference type="SAM" id="MobiDB-lite"/>
    </source>
</evidence>
<feature type="compositionally biased region" description="Basic and acidic residues" evidence="1">
    <location>
        <begin position="132"/>
        <end position="141"/>
    </location>
</feature>
<gene>
    <name evidence="2" type="ORF">PLEPLA_LOCUS41642</name>
</gene>
<feature type="compositionally biased region" description="Polar residues" evidence="1">
    <location>
        <begin position="114"/>
        <end position="123"/>
    </location>
</feature>
<evidence type="ECO:0000313" key="3">
    <source>
        <dbReference type="Proteomes" id="UP001153269"/>
    </source>
</evidence>
<accession>A0A9N7VR99</accession>
<name>A0A9N7VR99_PLEPL</name>
<proteinExistence type="predicted"/>